<dbReference type="Proteomes" id="UP000324222">
    <property type="component" value="Unassembled WGS sequence"/>
</dbReference>
<evidence type="ECO:0000256" key="1">
    <source>
        <dbReference type="SAM" id="MobiDB-lite"/>
    </source>
</evidence>
<keyword evidence="3" id="KW-1185">Reference proteome</keyword>
<comment type="caution">
    <text evidence="2">The sequence shown here is derived from an EMBL/GenBank/DDBJ whole genome shotgun (WGS) entry which is preliminary data.</text>
</comment>
<dbReference type="EMBL" id="VSRR010126337">
    <property type="protein sequence ID" value="MPD01258.1"/>
    <property type="molecule type" value="Genomic_DNA"/>
</dbReference>
<proteinExistence type="predicted"/>
<feature type="region of interest" description="Disordered" evidence="1">
    <location>
        <begin position="1"/>
        <end position="33"/>
    </location>
</feature>
<reference evidence="2 3" key="1">
    <citation type="submission" date="2019-05" db="EMBL/GenBank/DDBJ databases">
        <title>Another draft genome of Portunus trituberculatus and its Hox gene families provides insights of decapod evolution.</title>
        <authorList>
            <person name="Jeong J.-H."/>
            <person name="Song I."/>
            <person name="Kim S."/>
            <person name="Choi T."/>
            <person name="Kim D."/>
            <person name="Ryu S."/>
            <person name="Kim W."/>
        </authorList>
    </citation>
    <scope>NUCLEOTIDE SEQUENCE [LARGE SCALE GENOMIC DNA]</scope>
    <source>
        <tissue evidence="2">Muscle</tissue>
    </source>
</reference>
<sequence>MNRPKTKVESSLVTQRHYTRKYPSSAAGKKKTGNVYGGQKINGQNLDCFNPPHEFLKLYKIIR</sequence>
<evidence type="ECO:0000313" key="3">
    <source>
        <dbReference type="Proteomes" id="UP000324222"/>
    </source>
</evidence>
<name>A0A5B7K7Q9_PORTR</name>
<evidence type="ECO:0000313" key="2">
    <source>
        <dbReference type="EMBL" id="MPD01258.1"/>
    </source>
</evidence>
<dbReference type="AlphaFoldDB" id="A0A5B7K7Q9"/>
<accession>A0A5B7K7Q9</accession>
<gene>
    <name evidence="2" type="ORF">E2C01_096777</name>
</gene>
<protein>
    <submittedName>
        <fullName evidence="2">Uncharacterized protein</fullName>
    </submittedName>
</protein>
<organism evidence="2 3">
    <name type="scientific">Portunus trituberculatus</name>
    <name type="common">Swimming crab</name>
    <name type="synonym">Neptunus trituberculatus</name>
    <dbReference type="NCBI Taxonomy" id="210409"/>
    <lineage>
        <taxon>Eukaryota</taxon>
        <taxon>Metazoa</taxon>
        <taxon>Ecdysozoa</taxon>
        <taxon>Arthropoda</taxon>
        <taxon>Crustacea</taxon>
        <taxon>Multicrustacea</taxon>
        <taxon>Malacostraca</taxon>
        <taxon>Eumalacostraca</taxon>
        <taxon>Eucarida</taxon>
        <taxon>Decapoda</taxon>
        <taxon>Pleocyemata</taxon>
        <taxon>Brachyura</taxon>
        <taxon>Eubrachyura</taxon>
        <taxon>Portunoidea</taxon>
        <taxon>Portunidae</taxon>
        <taxon>Portuninae</taxon>
        <taxon>Portunus</taxon>
    </lineage>
</organism>